<dbReference type="CDD" id="cd03390">
    <property type="entry name" value="PAP2_containing_1_like"/>
    <property type="match status" value="1"/>
</dbReference>
<feature type="transmembrane region" description="Helical" evidence="7">
    <location>
        <begin position="77"/>
        <end position="100"/>
    </location>
</feature>
<dbReference type="Gene3D" id="1.20.144.10">
    <property type="entry name" value="Phosphatidic acid phosphatase type 2/haloperoxidase"/>
    <property type="match status" value="1"/>
</dbReference>
<comment type="caution">
    <text evidence="9">The sequence shown here is derived from an EMBL/GenBank/DDBJ whole genome shotgun (WGS) entry which is preliminary data.</text>
</comment>
<dbReference type="SUPFAM" id="SSF48317">
    <property type="entry name" value="Acid phosphatase/Vanadium-dependent haloperoxidase"/>
    <property type="match status" value="1"/>
</dbReference>
<evidence type="ECO:0000256" key="5">
    <source>
        <dbReference type="ARBA" id="ARBA00022989"/>
    </source>
</evidence>
<evidence type="ECO:0000313" key="10">
    <source>
        <dbReference type="Proteomes" id="UP000231279"/>
    </source>
</evidence>
<keyword evidence="6 7" id="KW-0472">Membrane</keyword>
<keyword evidence="10" id="KW-1185">Reference proteome</keyword>
<feature type="transmembrane region" description="Helical" evidence="7">
    <location>
        <begin position="37"/>
        <end position="57"/>
    </location>
</feature>
<dbReference type="GO" id="GO:0006644">
    <property type="term" value="P:phospholipid metabolic process"/>
    <property type="evidence" value="ECO:0007669"/>
    <property type="project" value="InterPro"/>
</dbReference>
<dbReference type="InterPro" id="IPR036938">
    <property type="entry name" value="PAP2/HPO_sf"/>
</dbReference>
<dbReference type="InterPro" id="IPR000326">
    <property type="entry name" value="PAP2/HPO"/>
</dbReference>
<name>A0A2G9GE15_9LAMI</name>
<evidence type="ECO:0000256" key="7">
    <source>
        <dbReference type="SAM" id="Phobius"/>
    </source>
</evidence>
<dbReference type="InterPro" id="IPR043216">
    <property type="entry name" value="PAP-like"/>
</dbReference>
<dbReference type="GO" id="GO:0016020">
    <property type="term" value="C:membrane"/>
    <property type="evidence" value="ECO:0007669"/>
    <property type="project" value="UniProtKB-SubCell"/>
</dbReference>
<dbReference type="EC" id="3.1.3.4" evidence="9"/>
<organism evidence="9 10">
    <name type="scientific">Handroanthus impetiginosus</name>
    <dbReference type="NCBI Taxonomy" id="429701"/>
    <lineage>
        <taxon>Eukaryota</taxon>
        <taxon>Viridiplantae</taxon>
        <taxon>Streptophyta</taxon>
        <taxon>Embryophyta</taxon>
        <taxon>Tracheophyta</taxon>
        <taxon>Spermatophyta</taxon>
        <taxon>Magnoliopsida</taxon>
        <taxon>eudicotyledons</taxon>
        <taxon>Gunneridae</taxon>
        <taxon>Pentapetalae</taxon>
        <taxon>asterids</taxon>
        <taxon>lamiids</taxon>
        <taxon>Lamiales</taxon>
        <taxon>Bignoniaceae</taxon>
        <taxon>Crescentiina</taxon>
        <taxon>Tabebuia alliance</taxon>
        <taxon>Handroanthus</taxon>
    </lineage>
</organism>
<accession>A0A2G9GE15</accession>
<feature type="transmembrane region" description="Helical" evidence="7">
    <location>
        <begin position="237"/>
        <end position="255"/>
    </location>
</feature>
<feature type="transmembrane region" description="Helical" evidence="7">
    <location>
        <begin position="206"/>
        <end position="225"/>
    </location>
</feature>
<keyword evidence="5 7" id="KW-1133">Transmembrane helix</keyword>
<proteinExistence type="inferred from homology"/>
<evidence type="ECO:0000256" key="3">
    <source>
        <dbReference type="ARBA" id="ARBA00022692"/>
    </source>
</evidence>
<dbReference type="PANTHER" id="PTHR10165">
    <property type="entry name" value="LIPID PHOSPHATE PHOSPHATASE"/>
    <property type="match status" value="1"/>
</dbReference>
<dbReference type="GO" id="GO:0046839">
    <property type="term" value="P:phospholipid dephosphorylation"/>
    <property type="evidence" value="ECO:0007669"/>
    <property type="project" value="TreeGrafter"/>
</dbReference>
<evidence type="ECO:0000256" key="1">
    <source>
        <dbReference type="ARBA" id="ARBA00004141"/>
    </source>
</evidence>
<evidence type="ECO:0000313" key="9">
    <source>
        <dbReference type="EMBL" id="PIN03517.1"/>
    </source>
</evidence>
<dbReference type="PANTHER" id="PTHR10165:SF35">
    <property type="entry name" value="RE23632P"/>
    <property type="match status" value="1"/>
</dbReference>
<comment type="subcellular location">
    <subcellularLocation>
        <location evidence="1">Membrane</location>
        <topology evidence="1">Multi-pass membrane protein</topology>
    </subcellularLocation>
</comment>
<dbReference type="EMBL" id="NKXS01005491">
    <property type="protein sequence ID" value="PIN03517.1"/>
    <property type="molecule type" value="Genomic_DNA"/>
</dbReference>
<evidence type="ECO:0000259" key="8">
    <source>
        <dbReference type="SMART" id="SM00014"/>
    </source>
</evidence>
<protein>
    <submittedName>
        <fullName evidence="9">Lipid phosphate phosphatase and related enzymes of the PAP2 family</fullName>
        <ecNumber evidence="9">3.1.3.4</ecNumber>
    </submittedName>
</protein>
<evidence type="ECO:0000256" key="2">
    <source>
        <dbReference type="ARBA" id="ARBA00008816"/>
    </source>
</evidence>
<sequence>MTDIRSPLLVNMPEIQLGAHTLRSHGTQVARVHMHDWLILLLLVVIEIILNVIEPFHRFVGEDMMTDLKYPLKDNTVPFWSVPIIIIILPFTVILTFYFIRRDVYDLHHALLGLLFSVLITAVLTDAIKDAVGRPRPDFFWRCFPDGKGVFHNVTGDVQCTGSKSVIKEGHKSFPSGHTSGSFAGLGFLAWYLSGKIRVFDRRGHVAKLCLIFLPLLFAALIGISRVDDYWHHWQDVFAGGLLGLTVASFCYLQFFPPPYDADGWAPHAYFNMLAESQNGNRSSTDNVSRLTARQSEIESSYVQPHVSRDNALDSNSILEDMESGERY</sequence>
<feature type="transmembrane region" description="Helical" evidence="7">
    <location>
        <begin position="177"/>
        <end position="194"/>
    </location>
</feature>
<evidence type="ECO:0000256" key="6">
    <source>
        <dbReference type="ARBA" id="ARBA00023136"/>
    </source>
</evidence>
<keyword evidence="4 9" id="KW-0378">Hydrolase</keyword>
<dbReference type="STRING" id="429701.A0A2G9GE15"/>
<keyword evidence="3 7" id="KW-0812">Transmembrane</keyword>
<dbReference type="OrthoDB" id="10030083at2759"/>
<feature type="domain" description="Phosphatidic acid phosphatase type 2/haloperoxidase" evidence="8">
    <location>
        <begin position="109"/>
        <end position="252"/>
    </location>
</feature>
<reference evidence="10" key="1">
    <citation type="journal article" date="2018" name="Gigascience">
        <title>Genome assembly of the Pink Ipe (Handroanthus impetiginosus, Bignoniaceae), a highly valued, ecologically keystone Neotropical timber forest tree.</title>
        <authorList>
            <person name="Silva-Junior O.B."/>
            <person name="Grattapaglia D."/>
            <person name="Novaes E."/>
            <person name="Collevatti R.G."/>
        </authorList>
    </citation>
    <scope>NUCLEOTIDE SEQUENCE [LARGE SCALE GENOMIC DNA]</scope>
    <source>
        <strain evidence="10">cv. UFG-1</strain>
    </source>
</reference>
<comment type="similarity">
    <text evidence="2">Belongs to the PA-phosphatase related phosphoesterase family.</text>
</comment>
<dbReference type="Proteomes" id="UP000231279">
    <property type="component" value="Unassembled WGS sequence"/>
</dbReference>
<feature type="transmembrane region" description="Helical" evidence="7">
    <location>
        <begin position="107"/>
        <end position="128"/>
    </location>
</feature>
<gene>
    <name evidence="9" type="ORF">CDL12_23956</name>
</gene>
<dbReference type="FunFam" id="1.20.144.10:FF:000001">
    <property type="entry name" value="Lipid phosphate phosphatase 2"/>
    <property type="match status" value="1"/>
</dbReference>
<dbReference type="Pfam" id="PF01569">
    <property type="entry name" value="PAP2"/>
    <property type="match status" value="1"/>
</dbReference>
<dbReference type="AlphaFoldDB" id="A0A2G9GE15"/>
<evidence type="ECO:0000256" key="4">
    <source>
        <dbReference type="ARBA" id="ARBA00022801"/>
    </source>
</evidence>
<dbReference type="SMART" id="SM00014">
    <property type="entry name" value="acidPPc"/>
    <property type="match status" value="1"/>
</dbReference>
<dbReference type="GO" id="GO:0008195">
    <property type="term" value="F:phosphatidate phosphatase activity"/>
    <property type="evidence" value="ECO:0007669"/>
    <property type="project" value="UniProtKB-EC"/>
</dbReference>